<accession>A0A2J6SKU5</accession>
<feature type="transmembrane region" description="Helical" evidence="1">
    <location>
        <begin position="415"/>
        <end position="438"/>
    </location>
</feature>
<evidence type="ECO:0000313" key="2">
    <source>
        <dbReference type="EMBL" id="PMD51385.1"/>
    </source>
</evidence>
<feature type="transmembrane region" description="Helical" evidence="1">
    <location>
        <begin position="374"/>
        <end position="395"/>
    </location>
</feature>
<evidence type="ECO:0000256" key="1">
    <source>
        <dbReference type="SAM" id="Phobius"/>
    </source>
</evidence>
<dbReference type="GO" id="GO:0046873">
    <property type="term" value="F:metal ion transmembrane transporter activity"/>
    <property type="evidence" value="ECO:0007669"/>
    <property type="project" value="InterPro"/>
</dbReference>
<dbReference type="GeneID" id="36595573"/>
<dbReference type="OrthoDB" id="2830640at2759"/>
<keyword evidence="3" id="KW-1185">Reference proteome</keyword>
<dbReference type="Pfam" id="PF01544">
    <property type="entry name" value="CorA"/>
    <property type="match status" value="1"/>
</dbReference>
<gene>
    <name evidence="2" type="ORF">K444DRAFT_669209</name>
</gene>
<name>A0A2J6SKU5_9HELO</name>
<sequence>MQTRRPQSRTDLVLPESPLYQLTPLRPFNNTRDDAFGMQAPPPIHFNVGNLNVLCEKQFVPGLESFVKYAKWNASCGSLQTWSGSPNLHISIGTGSGQLSTPFSITSERFCLVCADFGFSQSFLQKVVAKAPMFEYRFDFPTSANTSTPPSLEIAMSTFENDSFFCLLRYDLKERTSKVLIFLKAMDHLKKRSLVANDLVAWLKLNQAILQRHPLMILNVILQFIQHEAHQYVRWRLELYNLESRLGVTRDSDSLKLGRYAELDHDFTLLNADLAGLAKKLANTELSASTILEHAKAVQRLVKICDEYEEANTPGQSQSAGRLVSEQNEEIQSTIIRAELYLRNMKMAQDVLQSLSAVLYNRINKQDTDSMKTIAVVTLVFLPATFVSAIFSTGIFNFHVSEPSDQPRVISKYGWVYLLACLLSTTLTLVSWVCWYRWGRVWLEKLKFSRIHSDEREIPSKGTEARQDLCTARVHSEQQAMMD</sequence>
<dbReference type="EMBL" id="KZ613912">
    <property type="protein sequence ID" value="PMD51385.1"/>
    <property type="molecule type" value="Genomic_DNA"/>
</dbReference>
<keyword evidence="1" id="KW-0812">Transmembrane</keyword>
<dbReference type="Proteomes" id="UP000235371">
    <property type="component" value="Unassembled WGS sequence"/>
</dbReference>
<dbReference type="RefSeq" id="XP_024728289.1">
    <property type="nucleotide sequence ID" value="XM_024887497.1"/>
</dbReference>
<keyword evidence="1" id="KW-0472">Membrane</keyword>
<dbReference type="InParanoid" id="A0A2J6SKU5"/>
<reference evidence="2 3" key="1">
    <citation type="submission" date="2016-04" db="EMBL/GenBank/DDBJ databases">
        <title>A degradative enzymes factory behind the ericoid mycorrhizal symbiosis.</title>
        <authorList>
            <consortium name="DOE Joint Genome Institute"/>
            <person name="Martino E."/>
            <person name="Morin E."/>
            <person name="Grelet G."/>
            <person name="Kuo A."/>
            <person name="Kohler A."/>
            <person name="Daghino S."/>
            <person name="Barry K."/>
            <person name="Choi C."/>
            <person name="Cichocki N."/>
            <person name="Clum A."/>
            <person name="Copeland A."/>
            <person name="Hainaut M."/>
            <person name="Haridas S."/>
            <person name="Labutti K."/>
            <person name="Lindquist E."/>
            <person name="Lipzen A."/>
            <person name="Khouja H.-R."/>
            <person name="Murat C."/>
            <person name="Ohm R."/>
            <person name="Olson A."/>
            <person name="Spatafora J."/>
            <person name="Veneault-Fourrey C."/>
            <person name="Henrissat B."/>
            <person name="Grigoriev I."/>
            <person name="Martin F."/>
            <person name="Perotto S."/>
        </authorList>
    </citation>
    <scope>NUCLEOTIDE SEQUENCE [LARGE SCALE GENOMIC DNA]</scope>
    <source>
        <strain evidence="2 3">E</strain>
    </source>
</reference>
<organism evidence="2 3">
    <name type="scientific">Hyaloscypha bicolor E</name>
    <dbReference type="NCBI Taxonomy" id="1095630"/>
    <lineage>
        <taxon>Eukaryota</taxon>
        <taxon>Fungi</taxon>
        <taxon>Dikarya</taxon>
        <taxon>Ascomycota</taxon>
        <taxon>Pezizomycotina</taxon>
        <taxon>Leotiomycetes</taxon>
        <taxon>Helotiales</taxon>
        <taxon>Hyaloscyphaceae</taxon>
        <taxon>Hyaloscypha</taxon>
        <taxon>Hyaloscypha bicolor</taxon>
    </lineage>
</organism>
<dbReference type="AlphaFoldDB" id="A0A2J6SKU5"/>
<proteinExistence type="predicted"/>
<dbReference type="GO" id="GO:0016020">
    <property type="term" value="C:membrane"/>
    <property type="evidence" value="ECO:0007669"/>
    <property type="project" value="InterPro"/>
</dbReference>
<evidence type="ECO:0008006" key="4">
    <source>
        <dbReference type="Google" id="ProtNLM"/>
    </source>
</evidence>
<dbReference type="Gene3D" id="1.20.58.340">
    <property type="entry name" value="Magnesium transport protein CorA, transmembrane region"/>
    <property type="match status" value="1"/>
</dbReference>
<keyword evidence="1" id="KW-1133">Transmembrane helix</keyword>
<dbReference type="InterPro" id="IPR002523">
    <property type="entry name" value="MgTranspt_CorA/ZnTranspt_ZntB"/>
</dbReference>
<evidence type="ECO:0000313" key="3">
    <source>
        <dbReference type="Proteomes" id="UP000235371"/>
    </source>
</evidence>
<protein>
    <recommendedName>
        <fullName evidence="4">Cora-domain-containing protein</fullName>
    </recommendedName>
</protein>